<proteinExistence type="evidence at transcript level"/>
<feature type="signal peptide" evidence="1">
    <location>
        <begin position="1"/>
        <end position="23"/>
    </location>
</feature>
<name>A0A0K8R6X1_IXORI</name>
<dbReference type="AlphaFoldDB" id="A0A0K8R6X1"/>
<sequence>MNSFVAVLVSCLLLTTLVNTVSAQEVAECSSENQCDDKKCCLLTKVTGDMATASCRPKPAVGERCNSTEADGLNSCPCQNGDCVDGFCIATPGAVPVE</sequence>
<evidence type="ECO:0000313" key="2">
    <source>
        <dbReference type="EMBL" id="JAA66224.1"/>
    </source>
</evidence>
<keyword evidence="1" id="KW-0732">Signal</keyword>
<accession>A0A0K8R6X1</accession>
<evidence type="ECO:0000256" key="1">
    <source>
        <dbReference type="SAM" id="SignalP"/>
    </source>
</evidence>
<dbReference type="EMBL" id="GADI01007584">
    <property type="protein sequence ID" value="JAA66224.1"/>
    <property type="molecule type" value="mRNA"/>
</dbReference>
<feature type="chain" id="PRO_5005516515" evidence="1">
    <location>
        <begin position="24"/>
        <end position="98"/>
    </location>
</feature>
<dbReference type="Gene3D" id="2.10.80.10">
    <property type="entry name" value="Lipase, subunit A"/>
    <property type="match status" value="1"/>
</dbReference>
<protein>
    <submittedName>
        <fullName evidence="2">Putative ixodegrin protein</fullName>
    </submittedName>
</protein>
<organism evidence="2">
    <name type="scientific">Ixodes ricinus</name>
    <name type="common">Common tick</name>
    <name type="synonym">Acarus ricinus</name>
    <dbReference type="NCBI Taxonomy" id="34613"/>
    <lineage>
        <taxon>Eukaryota</taxon>
        <taxon>Metazoa</taxon>
        <taxon>Ecdysozoa</taxon>
        <taxon>Arthropoda</taxon>
        <taxon>Chelicerata</taxon>
        <taxon>Arachnida</taxon>
        <taxon>Acari</taxon>
        <taxon>Parasitiformes</taxon>
        <taxon>Ixodida</taxon>
        <taxon>Ixodoidea</taxon>
        <taxon>Ixodidae</taxon>
        <taxon>Ixodinae</taxon>
        <taxon>Ixodes</taxon>
    </lineage>
</organism>
<reference evidence="2" key="1">
    <citation type="submission" date="2012-12" db="EMBL/GenBank/DDBJ databases">
        <title>Identification and characterization of a phenylalanine ammonia-lyase gene family in Isatis indigotica Fort.</title>
        <authorList>
            <person name="Liu Q."/>
            <person name="Chen J."/>
            <person name="Zhou X."/>
            <person name="Di P."/>
            <person name="Xiao Y."/>
            <person name="Xuan H."/>
            <person name="Zhang L."/>
            <person name="Chen W."/>
        </authorList>
    </citation>
    <scope>NUCLEOTIDE SEQUENCE</scope>
    <source>
        <tissue evidence="2">Salivary gland</tissue>
    </source>
</reference>